<name>L8WL43_THACA</name>
<dbReference type="AlphaFoldDB" id="L8WL43"/>
<proteinExistence type="predicted"/>
<reference evidence="1 2" key="1">
    <citation type="journal article" date="2013" name="Nat. Commun.">
        <title>The evolution and pathogenic mechanisms of the rice sheath blight pathogen.</title>
        <authorList>
            <person name="Zheng A."/>
            <person name="Lin R."/>
            <person name="Xu L."/>
            <person name="Qin P."/>
            <person name="Tang C."/>
            <person name="Ai P."/>
            <person name="Zhang D."/>
            <person name="Liu Y."/>
            <person name="Sun Z."/>
            <person name="Feng H."/>
            <person name="Wang Y."/>
            <person name="Chen Y."/>
            <person name="Liang X."/>
            <person name="Fu R."/>
            <person name="Li Q."/>
            <person name="Zhang J."/>
            <person name="Yu X."/>
            <person name="Xie Z."/>
            <person name="Ding L."/>
            <person name="Guan P."/>
            <person name="Tang J."/>
            <person name="Liang Y."/>
            <person name="Wang S."/>
            <person name="Deng Q."/>
            <person name="Li S."/>
            <person name="Zhu J."/>
            <person name="Wang L."/>
            <person name="Liu H."/>
            <person name="Li P."/>
        </authorList>
    </citation>
    <scope>NUCLEOTIDE SEQUENCE [LARGE SCALE GENOMIC DNA]</scope>
    <source>
        <strain evidence="2">AG-1 IA</strain>
    </source>
</reference>
<sequence>MCVSSAPHNITIIVGMVDSQNACVEKRRASALIQTTDRDFCGQRIIADAKARESSVVTRACLRYHKGLYTLSAPVLTGWRRSGMLLAVAERSDIGHSGAALTPRPIIPLECSGFGNLLVRIRRVRIARQALGSTLRALPSVIPNAPECSPTIASPGALHRFSGPRRGARGAAMVALPRLREAPEATNSHVVPQSVTILASTSMALPLAPEPQRF</sequence>
<gene>
    <name evidence="1" type="ORF">AG1IA_07082</name>
</gene>
<dbReference type="EMBL" id="AFRT01002004">
    <property type="protein sequence ID" value="ELU38886.1"/>
    <property type="molecule type" value="Genomic_DNA"/>
</dbReference>
<accession>L8WL43</accession>
<dbReference type="HOGENOM" id="CLU_1289716_0_0_1"/>
<evidence type="ECO:0000313" key="1">
    <source>
        <dbReference type="EMBL" id="ELU38886.1"/>
    </source>
</evidence>
<keyword evidence="2" id="KW-1185">Reference proteome</keyword>
<protein>
    <submittedName>
        <fullName evidence="1">Uncharacterized protein</fullName>
    </submittedName>
</protein>
<comment type="caution">
    <text evidence="1">The sequence shown here is derived from an EMBL/GenBank/DDBJ whole genome shotgun (WGS) entry which is preliminary data.</text>
</comment>
<dbReference type="Proteomes" id="UP000011668">
    <property type="component" value="Unassembled WGS sequence"/>
</dbReference>
<evidence type="ECO:0000313" key="2">
    <source>
        <dbReference type="Proteomes" id="UP000011668"/>
    </source>
</evidence>
<organism evidence="1 2">
    <name type="scientific">Thanatephorus cucumeris (strain AG1-IA)</name>
    <name type="common">Rice sheath blight fungus</name>
    <name type="synonym">Rhizoctonia solani</name>
    <dbReference type="NCBI Taxonomy" id="983506"/>
    <lineage>
        <taxon>Eukaryota</taxon>
        <taxon>Fungi</taxon>
        <taxon>Dikarya</taxon>
        <taxon>Basidiomycota</taxon>
        <taxon>Agaricomycotina</taxon>
        <taxon>Agaricomycetes</taxon>
        <taxon>Cantharellales</taxon>
        <taxon>Ceratobasidiaceae</taxon>
        <taxon>Rhizoctonia</taxon>
        <taxon>Rhizoctonia solani AG-1</taxon>
    </lineage>
</organism>